<dbReference type="GO" id="GO:0001402">
    <property type="term" value="P:signal transduction involved in filamentous growth"/>
    <property type="evidence" value="ECO:0007669"/>
    <property type="project" value="TreeGrafter"/>
</dbReference>
<feature type="compositionally biased region" description="Polar residues" evidence="1">
    <location>
        <begin position="167"/>
        <end position="185"/>
    </location>
</feature>
<accession>A0A9W9K7Q4</accession>
<evidence type="ECO:0000313" key="4">
    <source>
        <dbReference type="EMBL" id="KAJ5096163.1"/>
    </source>
</evidence>
<dbReference type="GO" id="GO:0007232">
    <property type="term" value="P:osmosensory signaling pathway via Sho1 osmosensor"/>
    <property type="evidence" value="ECO:0007669"/>
    <property type="project" value="InterPro"/>
</dbReference>
<feature type="region of interest" description="Disordered" evidence="1">
    <location>
        <begin position="316"/>
        <end position="354"/>
    </location>
</feature>
<dbReference type="GO" id="GO:0005886">
    <property type="term" value="C:plasma membrane"/>
    <property type="evidence" value="ECO:0007669"/>
    <property type="project" value="InterPro"/>
</dbReference>
<feature type="region of interest" description="Disordered" evidence="1">
    <location>
        <begin position="114"/>
        <end position="198"/>
    </location>
</feature>
<feature type="region of interest" description="Disordered" evidence="1">
    <location>
        <begin position="761"/>
        <end position="801"/>
    </location>
</feature>
<feature type="compositionally biased region" description="Polar residues" evidence="1">
    <location>
        <begin position="838"/>
        <end position="847"/>
    </location>
</feature>
<feature type="compositionally biased region" description="Low complexity" evidence="1">
    <location>
        <begin position="763"/>
        <end position="773"/>
    </location>
</feature>
<dbReference type="GO" id="GO:0031505">
    <property type="term" value="P:fungal-type cell wall organization"/>
    <property type="evidence" value="ECO:0007669"/>
    <property type="project" value="TreeGrafter"/>
</dbReference>
<dbReference type="EMBL" id="JAPMSZ010000007">
    <property type="protein sequence ID" value="KAJ5096163.1"/>
    <property type="molecule type" value="Genomic_DNA"/>
</dbReference>
<feature type="compositionally biased region" description="Low complexity" evidence="1">
    <location>
        <begin position="532"/>
        <end position="552"/>
    </location>
</feature>
<dbReference type="GO" id="GO:0005576">
    <property type="term" value="C:extracellular region"/>
    <property type="evidence" value="ECO:0007669"/>
    <property type="project" value="TreeGrafter"/>
</dbReference>
<dbReference type="GeneID" id="81395269"/>
<evidence type="ECO:0000313" key="5">
    <source>
        <dbReference type="Proteomes" id="UP001141434"/>
    </source>
</evidence>
<evidence type="ECO:0000256" key="2">
    <source>
        <dbReference type="SAM" id="Phobius"/>
    </source>
</evidence>
<keyword evidence="2" id="KW-0812">Transmembrane</keyword>
<sequence length="889" mass="90746">MRLDSVTVLAALLALTGLDLVAAQDADQVERPRFTLPREIKRAIQRGNSDPVPNPNPSASSQGTQPDKPEGYNVVVVTYSVDPANTKITHTISGTTHVPGKPGDAVTQTTQAIPSNAESKSKNNPVATSQGNGAPNTPRPETTSSVPTFRKDSQTSQDSTENKWGFDQSSNTQTSKRTTPANPQESGPKGGNPLNLVPDVANSVVNGAVNGASSAWRGATSAFRDAVSATNSPKDNDLTNFKNNDPSRLLKPNGSPSESNGSSKSNAPNLISKSSTSAQPRGSPSYDGGIPELLSRVDNGLSTAGEDVRSALDRFSPETATSSSSASSSSQPTSQGKSPSNKDSSSSSSSSSEGFLDKLGVNHVTDALHNITHPSGLSQLPISVPPIAKATATQSFDPLAPVESIAKGLNPLSGLNGIPSGSMTIPGFSGIPSGSMTIPGFSGIPSGGLSIPGFSGIPSGGLSIPGLNGSPSGSLTPPAVPTASIPGGIFQTSASSNGTGATGTGATGAPIPSGTSKYAGGIPVPHSPGLQSTSGTQAGSGAASAPPMSAPTLSVPGSGAQDTKASTAPHPTSIAPPPPVTTSKPVEPQPKPSEKSSSSDSSDFMPSSVLLQSSSTSGSSSSETGEPSHTSLPDSILPPASQIKQPPENSSLLQLGFNGQLPWPFVATTPLSSSQIFDYVPTALKHAFPDVKDVAMYALEPYLSWKKTGYNATLAIFYWPGNEIDSLAEKKRNPNSALYKGNRQAIDQLMSLIDPSIPLMFEGNNPSSDGNSDGNDDGNGNGDNHNSNTDDGSGNSSKIKASSVGTGVGVVAGAAAYGAGMFWVARRYRKRRQLHQRSSSTVDQMSEGSHAGSVFGAGGRSLGSQNSRGTNRSQMISAPVMAENSLGWN</sequence>
<comment type="caution">
    <text evidence="4">The sequence shown here is derived from an EMBL/GenBank/DDBJ whole genome shotgun (WGS) entry which is preliminary data.</text>
</comment>
<feature type="compositionally biased region" description="Low complexity" evidence="1">
    <location>
        <begin position="251"/>
        <end position="265"/>
    </location>
</feature>
<feature type="transmembrane region" description="Helical" evidence="2">
    <location>
        <begin position="804"/>
        <end position="825"/>
    </location>
</feature>
<feature type="chain" id="PRO_5040960703" evidence="3">
    <location>
        <begin position="24"/>
        <end position="889"/>
    </location>
</feature>
<protein>
    <submittedName>
        <fullName evidence="4">Uncharacterized protein</fullName>
    </submittedName>
</protein>
<proteinExistence type="predicted"/>
<gene>
    <name evidence="4" type="ORF">NUU61_005519</name>
</gene>
<feature type="compositionally biased region" description="Low complexity" evidence="1">
    <location>
        <begin position="595"/>
        <end position="628"/>
    </location>
</feature>
<keyword evidence="2" id="KW-1133">Transmembrane helix</keyword>
<feature type="signal peptide" evidence="3">
    <location>
        <begin position="1"/>
        <end position="23"/>
    </location>
</feature>
<feature type="region of interest" description="Disordered" evidence="1">
    <location>
        <begin position="227"/>
        <end position="294"/>
    </location>
</feature>
<organism evidence="4 5">
    <name type="scientific">Penicillium alfredii</name>
    <dbReference type="NCBI Taxonomy" id="1506179"/>
    <lineage>
        <taxon>Eukaryota</taxon>
        <taxon>Fungi</taxon>
        <taxon>Dikarya</taxon>
        <taxon>Ascomycota</taxon>
        <taxon>Pezizomycotina</taxon>
        <taxon>Eurotiomycetes</taxon>
        <taxon>Eurotiomycetidae</taxon>
        <taxon>Eurotiales</taxon>
        <taxon>Aspergillaceae</taxon>
        <taxon>Penicillium</taxon>
    </lineage>
</organism>
<dbReference type="AlphaFoldDB" id="A0A9W9K7Q4"/>
<feature type="compositionally biased region" description="Polar residues" evidence="1">
    <location>
        <begin position="862"/>
        <end position="876"/>
    </location>
</feature>
<feature type="compositionally biased region" description="Polar residues" evidence="1">
    <location>
        <begin position="228"/>
        <end position="246"/>
    </location>
</feature>
<feature type="region of interest" description="Disordered" evidence="1">
    <location>
        <begin position="492"/>
        <end position="651"/>
    </location>
</feature>
<dbReference type="PANTHER" id="PTHR35778:SF1">
    <property type="entry name" value="SIGNALING MUCIN HKR1-RELATED"/>
    <property type="match status" value="1"/>
</dbReference>
<keyword evidence="5" id="KW-1185">Reference proteome</keyword>
<feature type="compositionally biased region" description="Polar residues" evidence="1">
    <location>
        <begin position="266"/>
        <end position="282"/>
    </location>
</feature>
<keyword evidence="2" id="KW-0472">Membrane</keyword>
<dbReference type="PANTHER" id="PTHR35778">
    <property type="entry name" value="SIGNALING MUCIN HKR1-RELATED"/>
    <property type="match status" value="1"/>
</dbReference>
<dbReference type="InterPro" id="IPR039295">
    <property type="entry name" value="MSB2"/>
</dbReference>
<feature type="compositionally biased region" description="Low complexity" evidence="1">
    <location>
        <begin position="782"/>
        <end position="801"/>
    </location>
</feature>
<reference evidence="4" key="2">
    <citation type="journal article" date="2023" name="IMA Fungus">
        <title>Comparative genomic study of the Penicillium genus elucidates a diverse pangenome and 15 lateral gene transfer events.</title>
        <authorList>
            <person name="Petersen C."/>
            <person name="Sorensen T."/>
            <person name="Nielsen M.R."/>
            <person name="Sondergaard T.E."/>
            <person name="Sorensen J.L."/>
            <person name="Fitzpatrick D.A."/>
            <person name="Frisvad J.C."/>
            <person name="Nielsen K.L."/>
        </authorList>
    </citation>
    <scope>NUCLEOTIDE SEQUENCE</scope>
    <source>
        <strain evidence="4">IBT 34128</strain>
    </source>
</reference>
<dbReference type="GO" id="GO:0005034">
    <property type="term" value="F:osmosensor activity"/>
    <property type="evidence" value="ECO:0007669"/>
    <property type="project" value="InterPro"/>
</dbReference>
<evidence type="ECO:0000256" key="1">
    <source>
        <dbReference type="SAM" id="MobiDB-lite"/>
    </source>
</evidence>
<dbReference type="GO" id="GO:0030427">
    <property type="term" value="C:site of polarized growth"/>
    <property type="evidence" value="ECO:0007669"/>
    <property type="project" value="TreeGrafter"/>
</dbReference>
<reference evidence="4" key="1">
    <citation type="submission" date="2022-11" db="EMBL/GenBank/DDBJ databases">
        <authorList>
            <person name="Petersen C."/>
        </authorList>
    </citation>
    <scope>NUCLEOTIDE SEQUENCE</scope>
    <source>
        <strain evidence="4">IBT 34128</strain>
    </source>
</reference>
<feature type="region of interest" description="Disordered" evidence="1">
    <location>
        <begin position="36"/>
        <end position="70"/>
    </location>
</feature>
<dbReference type="GO" id="GO:0009986">
    <property type="term" value="C:cell surface"/>
    <property type="evidence" value="ECO:0007669"/>
    <property type="project" value="TreeGrafter"/>
</dbReference>
<keyword evidence="3" id="KW-0732">Signal</keyword>
<feature type="region of interest" description="Disordered" evidence="1">
    <location>
        <begin position="835"/>
        <end position="889"/>
    </location>
</feature>
<feature type="compositionally biased region" description="Polar residues" evidence="1">
    <location>
        <begin position="114"/>
        <end position="147"/>
    </location>
</feature>
<dbReference type="OrthoDB" id="3366093at2759"/>
<dbReference type="RefSeq" id="XP_056511714.1">
    <property type="nucleotide sequence ID" value="XM_056656101.1"/>
</dbReference>
<dbReference type="Proteomes" id="UP001141434">
    <property type="component" value="Unassembled WGS sequence"/>
</dbReference>
<name>A0A9W9K7Q4_9EURO</name>
<evidence type="ECO:0000256" key="3">
    <source>
        <dbReference type="SAM" id="SignalP"/>
    </source>
</evidence>
<dbReference type="GO" id="GO:0030010">
    <property type="term" value="P:establishment of cell polarity"/>
    <property type="evidence" value="ECO:0007669"/>
    <property type="project" value="TreeGrafter"/>
</dbReference>
<feature type="compositionally biased region" description="Low complexity" evidence="1">
    <location>
        <begin position="317"/>
        <end position="352"/>
    </location>
</feature>
<feature type="compositionally biased region" description="Polar residues" evidence="1">
    <location>
        <begin position="642"/>
        <end position="651"/>
    </location>
</feature>
<dbReference type="GO" id="GO:0006972">
    <property type="term" value="P:hyperosmotic response"/>
    <property type="evidence" value="ECO:0007669"/>
    <property type="project" value="TreeGrafter"/>
</dbReference>